<keyword evidence="2" id="KW-1185">Reference proteome</keyword>
<evidence type="ECO:0000313" key="2">
    <source>
        <dbReference type="Proteomes" id="UP000616151"/>
    </source>
</evidence>
<sequence length="318" mass="34707">MGLDARVMPAAPSGRLRLAPEEHRRLSRNRRLRREVLGWAFLAPMFLCFVIFLVLPVLGTVWWSLRSGGLGGDTKFVGLKNFIDLPDIVGASAAVTNTLVFALISVPLILVGALAIALLLARIERGGSIYRFLIYFPVLVPGVVAALIWLFMTNVDFGLFNGVVRGLGGKPVVWLGADHALTVLAILDVWRNVGYWALFFVAAIIGLPKELYQAAELDGASAFARLRYLTLPLMRRIIFFAVVVATIWGLQVFDTALVLTSGGPGTATTTVIYRVWLYMFGATNKIGVASAISLVLIVTILLLTLVQMRLLRGRRGGD</sequence>
<comment type="caution">
    <text evidence="1">The sequence shown here is derived from an EMBL/GenBank/DDBJ whole genome shotgun (WGS) entry which is preliminary data.</text>
</comment>
<proteinExistence type="predicted"/>
<evidence type="ECO:0000313" key="1">
    <source>
        <dbReference type="EMBL" id="MBK1869579.1"/>
    </source>
</evidence>
<protein>
    <submittedName>
        <fullName evidence="1">Sugar ABC transporter permease</fullName>
    </submittedName>
</protein>
<organism evidence="1 2">
    <name type="scientific">Taklimakanibacter albus</name>
    <dbReference type="NCBI Taxonomy" id="2800327"/>
    <lineage>
        <taxon>Bacteria</taxon>
        <taxon>Pseudomonadati</taxon>
        <taxon>Pseudomonadota</taxon>
        <taxon>Alphaproteobacteria</taxon>
        <taxon>Hyphomicrobiales</taxon>
        <taxon>Aestuariivirgaceae</taxon>
        <taxon>Taklimakanibacter</taxon>
    </lineage>
</organism>
<dbReference type="EMBL" id="JAENHL010000008">
    <property type="protein sequence ID" value="MBK1869579.1"/>
    <property type="molecule type" value="Genomic_DNA"/>
</dbReference>
<name>A0ACC5RA79_9HYPH</name>
<accession>A0ACC5RA79</accession>
<reference evidence="1" key="1">
    <citation type="submission" date="2021-01" db="EMBL/GenBank/DDBJ databases">
        <authorList>
            <person name="Sun Q."/>
        </authorList>
    </citation>
    <scope>NUCLEOTIDE SEQUENCE</scope>
    <source>
        <strain evidence="1">YIM B02566</strain>
    </source>
</reference>
<dbReference type="Proteomes" id="UP000616151">
    <property type="component" value="Unassembled WGS sequence"/>
</dbReference>
<gene>
    <name evidence="1" type="ORF">JHL16_24680</name>
</gene>